<sequence>MWPRDLLPQKIPYSRVFLFKYNSNVAFDVSEAGIREHANALLDHLQGYREDSETTTIPIIFVGHSLGGLVIKQALVLAKQNDKVYGDIRKNTRALVFFATPHKGGNGASLGDRAASVVAFFTGNLRNDMLKLLNQSSKHLANLTVDFSHQYEDYQFLTVSETLGLVKAPIIVDASSAVIGLPGHREHVLQLNRDHRQICKFEGNSNSDFKLVARHLKRLADAAVENSPNQGRIQEDPEQRPIVAEPVGFELRASLGSQTDP</sequence>
<dbReference type="EMBL" id="KV748296">
    <property type="protein sequence ID" value="OCK86597.1"/>
    <property type="molecule type" value="Genomic_DNA"/>
</dbReference>
<proteinExistence type="predicted"/>
<gene>
    <name evidence="1" type="ORF">K441DRAFT_598629</name>
</gene>
<evidence type="ECO:0000313" key="2">
    <source>
        <dbReference type="Proteomes" id="UP000250078"/>
    </source>
</evidence>
<protein>
    <submittedName>
        <fullName evidence="1">Uncharacterized protein</fullName>
    </submittedName>
</protein>
<reference evidence="1 2" key="1">
    <citation type="journal article" date="2016" name="Nat. Commun.">
        <title>Ectomycorrhizal ecology is imprinted in the genome of the dominant symbiotic fungus Cenococcum geophilum.</title>
        <authorList>
            <consortium name="DOE Joint Genome Institute"/>
            <person name="Peter M."/>
            <person name="Kohler A."/>
            <person name="Ohm R.A."/>
            <person name="Kuo A."/>
            <person name="Krutzmann J."/>
            <person name="Morin E."/>
            <person name="Arend M."/>
            <person name="Barry K.W."/>
            <person name="Binder M."/>
            <person name="Choi C."/>
            <person name="Clum A."/>
            <person name="Copeland A."/>
            <person name="Grisel N."/>
            <person name="Haridas S."/>
            <person name="Kipfer T."/>
            <person name="LaButti K."/>
            <person name="Lindquist E."/>
            <person name="Lipzen A."/>
            <person name="Maire R."/>
            <person name="Meier B."/>
            <person name="Mihaltcheva S."/>
            <person name="Molinier V."/>
            <person name="Murat C."/>
            <person name="Poggeler S."/>
            <person name="Quandt C.A."/>
            <person name="Sperisen C."/>
            <person name="Tritt A."/>
            <person name="Tisserant E."/>
            <person name="Crous P.W."/>
            <person name="Henrissat B."/>
            <person name="Nehls U."/>
            <person name="Egli S."/>
            <person name="Spatafora J.W."/>
            <person name="Grigoriev I.V."/>
            <person name="Martin F.M."/>
        </authorList>
    </citation>
    <scope>NUCLEOTIDE SEQUENCE [LARGE SCALE GENOMIC DNA]</scope>
    <source>
        <strain evidence="1 2">1.58</strain>
    </source>
</reference>
<organism evidence="1 2">
    <name type="scientific">Cenococcum geophilum 1.58</name>
    <dbReference type="NCBI Taxonomy" id="794803"/>
    <lineage>
        <taxon>Eukaryota</taxon>
        <taxon>Fungi</taxon>
        <taxon>Dikarya</taxon>
        <taxon>Ascomycota</taxon>
        <taxon>Pezizomycotina</taxon>
        <taxon>Dothideomycetes</taxon>
        <taxon>Pleosporomycetidae</taxon>
        <taxon>Gloniales</taxon>
        <taxon>Gloniaceae</taxon>
        <taxon>Cenococcum</taxon>
    </lineage>
</organism>
<keyword evidence="2" id="KW-1185">Reference proteome</keyword>
<accession>A0ACC8EK58</accession>
<evidence type="ECO:0000313" key="1">
    <source>
        <dbReference type="EMBL" id="OCK86597.1"/>
    </source>
</evidence>
<name>A0ACC8EK58_9PEZI</name>
<dbReference type="Proteomes" id="UP000250078">
    <property type="component" value="Unassembled WGS sequence"/>
</dbReference>